<accession>A0A9D1NV07</accession>
<sequence length="257" mass="29599">MEEAYENFARVYDLFMDNIDYPAWCRYLTGLLREYQVTEGLVLELGCGTGSMTELLAGEGYDMIGVDNSEEMLEGAMEKKAASGHDILYLLQDMREFELYGTVQAVVSVCDSMNYILEEEELLQVFRLVNNYLDPGGVFIFDMNTLYKYRDVIGDTTIAENREEGSFIWENFFDEETGINEYELTLFLPEENGLFRKYEEVHRQRAYGLDTVKELLVQAGLEFVAAYDAFTREPPGPKSERVYLVARECQKKNGGFQ</sequence>
<reference evidence="3" key="1">
    <citation type="submission" date="2020-10" db="EMBL/GenBank/DDBJ databases">
        <authorList>
            <person name="Gilroy R."/>
        </authorList>
    </citation>
    <scope>NUCLEOTIDE SEQUENCE</scope>
    <source>
        <strain evidence="3">ChiBcec2-4451</strain>
    </source>
</reference>
<dbReference type="GO" id="GO:0032259">
    <property type="term" value="P:methylation"/>
    <property type="evidence" value="ECO:0007669"/>
    <property type="project" value="UniProtKB-KW"/>
</dbReference>
<gene>
    <name evidence="3" type="ORF">IAA63_10100</name>
</gene>
<dbReference type="PANTHER" id="PTHR43861">
    <property type="entry name" value="TRANS-ACONITATE 2-METHYLTRANSFERASE-RELATED"/>
    <property type="match status" value="1"/>
</dbReference>
<dbReference type="EMBL" id="DVON01000209">
    <property type="protein sequence ID" value="HIV13474.1"/>
    <property type="molecule type" value="Genomic_DNA"/>
</dbReference>
<evidence type="ECO:0000256" key="1">
    <source>
        <dbReference type="ARBA" id="ARBA00022679"/>
    </source>
</evidence>
<dbReference type="Gene3D" id="2.20.25.110">
    <property type="entry name" value="S-adenosyl-L-methionine-dependent methyltransferases"/>
    <property type="match status" value="1"/>
</dbReference>
<comment type="caution">
    <text evidence="3">The sequence shown here is derived from an EMBL/GenBank/DDBJ whole genome shotgun (WGS) entry which is preliminary data.</text>
</comment>
<evidence type="ECO:0000259" key="2">
    <source>
        <dbReference type="Pfam" id="PF13649"/>
    </source>
</evidence>
<dbReference type="InterPro" id="IPR041698">
    <property type="entry name" value="Methyltransf_25"/>
</dbReference>
<dbReference type="AlphaFoldDB" id="A0A9D1NV07"/>
<feature type="domain" description="Methyltransferase" evidence="2">
    <location>
        <begin position="42"/>
        <end position="137"/>
    </location>
</feature>
<evidence type="ECO:0000313" key="3">
    <source>
        <dbReference type="EMBL" id="HIV13474.1"/>
    </source>
</evidence>
<dbReference type="Proteomes" id="UP000886723">
    <property type="component" value="Unassembled WGS sequence"/>
</dbReference>
<evidence type="ECO:0000313" key="4">
    <source>
        <dbReference type="Proteomes" id="UP000886723"/>
    </source>
</evidence>
<reference evidence="3" key="2">
    <citation type="journal article" date="2021" name="PeerJ">
        <title>Extensive microbial diversity within the chicken gut microbiome revealed by metagenomics and culture.</title>
        <authorList>
            <person name="Gilroy R."/>
            <person name="Ravi A."/>
            <person name="Getino M."/>
            <person name="Pursley I."/>
            <person name="Horton D.L."/>
            <person name="Alikhan N.F."/>
            <person name="Baker D."/>
            <person name="Gharbi K."/>
            <person name="Hall N."/>
            <person name="Watson M."/>
            <person name="Adriaenssens E.M."/>
            <person name="Foster-Nyarko E."/>
            <person name="Jarju S."/>
            <person name="Secka A."/>
            <person name="Antonio M."/>
            <person name="Oren A."/>
            <person name="Chaudhuri R.R."/>
            <person name="La Ragione R."/>
            <person name="Hildebrand F."/>
            <person name="Pallen M.J."/>
        </authorList>
    </citation>
    <scope>NUCLEOTIDE SEQUENCE</scope>
    <source>
        <strain evidence="3">ChiBcec2-4451</strain>
    </source>
</reference>
<dbReference type="SUPFAM" id="SSF53335">
    <property type="entry name" value="S-adenosyl-L-methionine-dependent methyltransferases"/>
    <property type="match status" value="1"/>
</dbReference>
<keyword evidence="1" id="KW-0808">Transferase</keyword>
<dbReference type="Gene3D" id="3.40.50.150">
    <property type="entry name" value="Vaccinia Virus protein VP39"/>
    <property type="match status" value="1"/>
</dbReference>
<dbReference type="InterPro" id="IPR029063">
    <property type="entry name" value="SAM-dependent_MTases_sf"/>
</dbReference>
<dbReference type="Pfam" id="PF13649">
    <property type="entry name" value="Methyltransf_25"/>
    <property type="match status" value="1"/>
</dbReference>
<name>A0A9D1NV07_9FIRM</name>
<dbReference type="GO" id="GO:0008168">
    <property type="term" value="F:methyltransferase activity"/>
    <property type="evidence" value="ECO:0007669"/>
    <property type="project" value="UniProtKB-KW"/>
</dbReference>
<keyword evidence="3" id="KW-0489">Methyltransferase</keyword>
<protein>
    <submittedName>
        <fullName evidence="3">Class I SAM-dependent methyltransferase</fullName>
    </submittedName>
</protein>
<dbReference type="CDD" id="cd02440">
    <property type="entry name" value="AdoMet_MTases"/>
    <property type="match status" value="1"/>
</dbReference>
<proteinExistence type="predicted"/>
<organism evidence="3 4">
    <name type="scientific">Candidatus Pullilachnospira stercoravium</name>
    <dbReference type="NCBI Taxonomy" id="2840913"/>
    <lineage>
        <taxon>Bacteria</taxon>
        <taxon>Bacillati</taxon>
        <taxon>Bacillota</taxon>
        <taxon>Clostridia</taxon>
        <taxon>Lachnospirales</taxon>
        <taxon>Lachnospiraceae</taxon>
        <taxon>Lachnospiraceae incertae sedis</taxon>
        <taxon>Candidatus Pullilachnospira</taxon>
    </lineage>
</organism>